<gene>
    <name evidence="1" type="ORF">BU23DRAFT_24987</name>
</gene>
<evidence type="ECO:0000313" key="1">
    <source>
        <dbReference type="EMBL" id="KAF1965440.1"/>
    </source>
</evidence>
<organism evidence="1 2">
    <name type="scientific">Bimuria novae-zelandiae CBS 107.79</name>
    <dbReference type="NCBI Taxonomy" id="1447943"/>
    <lineage>
        <taxon>Eukaryota</taxon>
        <taxon>Fungi</taxon>
        <taxon>Dikarya</taxon>
        <taxon>Ascomycota</taxon>
        <taxon>Pezizomycotina</taxon>
        <taxon>Dothideomycetes</taxon>
        <taxon>Pleosporomycetidae</taxon>
        <taxon>Pleosporales</taxon>
        <taxon>Massarineae</taxon>
        <taxon>Didymosphaeriaceae</taxon>
        <taxon>Bimuria</taxon>
    </lineage>
</organism>
<keyword evidence="2" id="KW-1185">Reference proteome</keyword>
<sequence>MTSSSSGMRLMLHPMSCRRMHTTPVMNTVATKVLISVDERISLLQFRPGAGMGRSSAQHGLEMR</sequence>
<dbReference type="EMBL" id="ML976762">
    <property type="protein sequence ID" value="KAF1965440.1"/>
    <property type="molecule type" value="Genomic_DNA"/>
</dbReference>
<accession>A0A6A5UM50</accession>
<evidence type="ECO:0000313" key="2">
    <source>
        <dbReference type="Proteomes" id="UP000800036"/>
    </source>
</evidence>
<protein>
    <submittedName>
        <fullName evidence="1">Uncharacterized protein</fullName>
    </submittedName>
</protein>
<proteinExistence type="predicted"/>
<reference evidence="1" key="1">
    <citation type="journal article" date="2020" name="Stud. Mycol.">
        <title>101 Dothideomycetes genomes: a test case for predicting lifestyles and emergence of pathogens.</title>
        <authorList>
            <person name="Haridas S."/>
            <person name="Albert R."/>
            <person name="Binder M."/>
            <person name="Bloem J."/>
            <person name="Labutti K."/>
            <person name="Salamov A."/>
            <person name="Andreopoulos B."/>
            <person name="Baker S."/>
            <person name="Barry K."/>
            <person name="Bills G."/>
            <person name="Bluhm B."/>
            <person name="Cannon C."/>
            <person name="Castanera R."/>
            <person name="Culley D."/>
            <person name="Daum C."/>
            <person name="Ezra D."/>
            <person name="Gonzalez J."/>
            <person name="Henrissat B."/>
            <person name="Kuo A."/>
            <person name="Liang C."/>
            <person name="Lipzen A."/>
            <person name="Lutzoni F."/>
            <person name="Magnuson J."/>
            <person name="Mondo S."/>
            <person name="Nolan M."/>
            <person name="Ohm R."/>
            <person name="Pangilinan J."/>
            <person name="Park H.-J."/>
            <person name="Ramirez L."/>
            <person name="Alfaro M."/>
            <person name="Sun H."/>
            <person name="Tritt A."/>
            <person name="Yoshinaga Y."/>
            <person name="Zwiers L.-H."/>
            <person name="Turgeon B."/>
            <person name="Goodwin S."/>
            <person name="Spatafora J."/>
            <person name="Crous P."/>
            <person name="Grigoriev I."/>
        </authorList>
    </citation>
    <scope>NUCLEOTIDE SEQUENCE</scope>
    <source>
        <strain evidence="1">CBS 107.79</strain>
    </source>
</reference>
<name>A0A6A5UM50_9PLEO</name>
<dbReference type="Proteomes" id="UP000800036">
    <property type="component" value="Unassembled WGS sequence"/>
</dbReference>
<dbReference type="AlphaFoldDB" id="A0A6A5UM50"/>